<proteinExistence type="inferred from homology"/>
<evidence type="ECO:0000313" key="4">
    <source>
        <dbReference type="Proteomes" id="UP000623608"/>
    </source>
</evidence>
<dbReference type="PANTHER" id="PTHR24321">
    <property type="entry name" value="DEHYDROGENASES, SHORT CHAIN"/>
    <property type="match status" value="1"/>
</dbReference>
<comment type="caution">
    <text evidence="3">The sequence shown here is derived from an EMBL/GenBank/DDBJ whole genome shotgun (WGS) entry which is preliminary data.</text>
</comment>
<keyword evidence="4" id="KW-1185">Reference proteome</keyword>
<dbReference type="AlphaFoldDB" id="A0A919TXM9"/>
<evidence type="ECO:0000256" key="2">
    <source>
        <dbReference type="ARBA" id="ARBA00023002"/>
    </source>
</evidence>
<dbReference type="EMBL" id="BOMY01000045">
    <property type="protein sequence ID" value="GIF24365.1"/>
    <property type="molecule type" value="Genomic_DNA"/>
</dbReference>
<reference evidence="3" key="1">
    <citation type="submission" date="2021-01" db="EMBL/GenBank/DDBJ databases">
        <title>Whole genome shotgun sequence of Actinoplanes tereljensis NBRC 105297.</title>
        <authorList>
            <person name="Komaki H."/>
            <person name="Tamura T."/>
        </authorList>
    </citation>
    <scope>NUCLEOTIDE SEQUENCE</scope>
    <source>
        <strain evidence="3">NBRC 105297</strain>
    </source>
</reference>
<dbReference type="Gene3D" id="3.40.50.720">
    <property type="entry name" value="NAD(P)-binding Rossmann-like Domain"/>
    <property type="match status" value="1"/>
</dbReference>
<dbReference type="InterPro" id="IPR002347">
    <property type="entry name" value="SDR_fam"/>
</dbReference>
<dbReference type="SUPFAM" id="SSF51735">
    <property type="entry name" value="NAD(P)-binding Rossmann-fold domains"/>
    <property type="match status" value="1"/>
</dbReference>
<keyword evidence="2" id="KW-0560">Oxidoreductase</keyword>
<accession>A0A919TXM9</accession>
<evidence type="ECO:0000313" key="3">
    <source>
        <dbReference type="EMBL" id="GIF24365.1"/>
    </source>
</evidence>
<dbReference type="PRINTS" id="PR00081">
    <property type="entry name" value="GDHRDH"/>
</dbReference>
<dbReference type="GO" id="GO:0016491">
    <property type="term" value="F:oxidoreductase activity"/>
    <property type="evidence" value="ECO:0007669"/>
    <property type="project" value="UniProtKB-KW"/>
</dbReference>
<dbReference type="RefSeq" id="WP_203812236.1">
    <property type="nucleotide sequence ID" value="NZ_BOMY01000045.1"/>
</dbReference>
<organism evidence="3 4">
    <name type="scientific">Paractinoplanes tereljensis</name>
    <dbReference type="NCBI Taxonomy" id="571912"/>
    <lineage>
        <taxon>Bacteria</taxon>
        <taxon>Bacillati</taxon>
        <taxon>Actinomycetota</taxon>
        <taxon>Actinomycetes</taxon>
        <taxon>Micromonosporales</taxon>
        <taxon>Micromonosporaceae</taxon>
        <taxon>Paractinoplanes</taxon>
    </lineage>
</organism>
<dbReference type="InterPro" id="IPR036291">
    <property type="entry name" value="NAD(P)-bd_dom_sf"/>
</dbReference>
<protein>
    <submittedName>
        <fullName evidence="3">Short-chain dehydrogenase</fullName>
    </submittedName>
</protein>
<gene>
    <name evidence="3" type="ORF">Ate02nite_70950</name>
</gene>
<dbReference type="Proteomes" id="UP000623608">
    <property type="component" value="Unassembled WGS sequence"/>
</dbReference>
<name>A0A919TXM9_9ACTN</name>
<evidence type="ECO:0000256" key="1">
    <source>
        <dbReference type="ARBA" id="ARBA00006484"/>
    </source>
</evidence>
<dbReference type="Pfam" id="PF13561">
    <property type="entry name" value="adh_short_C2"/>
    <property type="match status" value="1"/>
</dbReference>
<dbReference type="PANTHER" id="PTHR24321:SF8">
    <property type="entry name" value="ESTRADIOL 17-BETA-DEHYDROGENASE 8-RELATED"/>
    <property type="match status" value="1"/>
</dbReference>
<comment type="similarity">
    <text evidence="1">Belongs to the short-chain dehydrogenases/reductases (SDR) family.</text>
</comment>
<sequence length="260" mass="26670">MTRTSVVTGSASGIGKATKELLESRGERVIGVDLHDADIEVDLTTAAGRVALVEEVRRLSGGVVDAVYAVAGLALPVPATVAVNYFGAVATLAGLRPFLLASAAPRAVVVSSMAALHPVDDELVALLTAGDEAAAIERAEVLAKEPETVGSLIYSSSKRALSRWVRREAPAADWAGASIPLNAVGPGIIVTPMTAEMISTEEKTAALLELVPMPLNGVAQPGSVAGLLAWLGSAENTHLCGQVIYVDGGSDAVIRGDSVW</sequence>